<reference evidence="7 8" key="1">
    <citation type="submission" date="2018-03" db="EMBL/GenBank/DDBJ databases">
        <title>Alkalicoccus saliphilus sp. nov., isolated from a mineral pool.</title>
        <authorList>
            <person name="Zhao B."/>
        </authorList>
    </citation>
    <scope>NUCLEOTIDE SEQUENCE [LARGE SCALE GENOMIC DNA]</scope>
    <source>
        <strain evidence="7 8">6AG</strain>
    </source>
</reference>
<comment type="caution">
    <text evidence="7">The sequence shown here is derived from an EMBL/GenBank/DDBJ whole genome shotgun (WGS) entry which is preliminary data.</text>
</comment>
<keyword evidence="3" id="KW-0560">Oxidoreductase</keyword>
<dbReference type="InterPro" id="IPR002569">
    <property type="entry name" value="Met_Sox_Rdtase_MsrA_dom"/>
</dbReference>
<evidence type="ECO:0000256" key="4">
    <source>
        <dbReference type="ARBA" id="ARBA00047806"/>
    </source>
</evidence>
<keyword evidence="8" id="KW-1185">Reference proteome</keyword>
<sequence>MVRTAVGYAGGTSVSPTYRSIGDHTECLEITYESDEINYEELLDYFFEGHNAGFHGYRGKQYRSLVLFRTEAERVTAEKKKKEWEVKRGRKLSTSVLPYRHFTKAENYHQSIIFGGFPAQQNL</sequence>
<dbReference type="OrthoDB" id="4174719at2"/>
<protein>
    <recommendedName>
        <fullName evidence="2">peptide-methionine (S)-S-oxide reductase</fullName>
        <ecNumber evidence="2">1.8.4.11</ecNumber>
    </recommendedName>
</protein>
<evidence type="ECO:0000259" key="6">
    <source>
        <dbReference type="Pfam" id="PF01625"/>
    </source>
</evidence>
<feature type="domain" description="Peptide methionine sulphoxide reductase MsrA" evidence="6">
    <location>
        <begin position="2"/>
        <end position="111"/>
    </location>
</feature>
<comment type="similarity">
    <text evidence="1">Belongs to the MsrA Met sulfoxide reductase family.</text>
</comment>
<gene>
    <name evidence="7" type="ORF">C6Y45_02205</name>
</gene>
<evidence type="ECO:0000256" key="1">
    <source>
        <dbReference type="ARBA" id="ARBA00005591"/>
    </source>
</evidence>
<proteinExistence type="inferred from homology"/>
<accession>A0A2T4UAA6</accession>
<evidence type="ECO:0000256" key="2">
    <source>
        <dbReference type="ARBA" id="ARBA00012502"/>
    </source>
</evidence>
<name>A0A2T4UAA6_9BACI</name>
<dbReference type="EC" id="1.8.4.11" evidence="2"/>
<dbReference type="AlphaFoldDB" id="A0A2T4UAA6"/>
<dbReference type="Pfam" id="PF01625">
    <property type="entry name" value="PMSR"/>
    <property type="match status" value="1"/>
</dbReference>
<dbReference type="Proteomes" id="UP000240509">
    <property type="component" value="Unassembled WGS sequence"/>
</dbReference>
<evidence type="ECO:0000256" key="5">
    <source>
        <dbReference type="ARBA" id="ARBA00048782"/>
    </source>
</evidence>
<evidence type="ECO:0000256" key="3">
    <source>
        <dbReference type="ARBA" id="ARBA00023002"/>
    </source>
</evidence>
<evidence type="ECO:0000313" key="7">
    <source>
        <dbReference type="EMBL" id="PTL40326.1"/>
    </source>
</evidence>
<dbReference type="PANTHER" id="PTHR43774:SF1">
    <property type="entry name" value="PEPTIDE METHIONINE SULFOXIDE REDUCTASE MSRA 2"/>
    <property type="match status" value="1"/>
</dbReference>
<dbReference type="SUPFAM" id="SSF55068">
    <property type="entry name" value="Peptide methionine sulfoxide reductase"/>
    <property type="match status" value="1"/>
</dbReference>
<dbReference type="InterPro" id="IPR036509">
    <property type="entry name" value="Met_Sox_Rdtase_MsrA_sf"/>
</dbReference>
<dbReference type="Gene3D" id="3.30.1060.10">
    <property type="entry name" value="Peptide methionine sulphoxide reductase MsrA"/>
    <property type="match status" value="1"/>
</dbReference>
<dbReference type="EMBL" id="PZJJ01000002">
    <property type="protein sequence ID" value="PTL40326.1"/>
    <property type="molecule type" value="Genomic_DNA"/>
</dbReference>
<dbReference type="PANTHER" id="PTHR43774">
    <property type="entry name" value="PEPTIDE METHIONINE SULFOXIDE REDUCTASE"/>
    <property type="match status" value="1"/>
</dbReference>
<organism evidence="7 8">
    <name type="scientific">Alkalicoccus saliphilus</name>
    <dbReference type="NCBI Taxonomy" id="200989"/>
    <lineage>
        <taxon>Bacteria</taxon>
        <taxon>Bacillati</taxon>
        <taxon>Bacillota</taxon>
        <taxon>Bacilli</taxon>
        <taxon>Bacillales</taxon>
        <taxon>Bacillaceae</taxon>
        <taxon>Alkalicoccus</taxon>
    </lineage>
</organism>
<comment type="catalytic activity">
    <reaction evidence="5">
        <text>[thioredoxin]-disulfide + L-methionine + H2O = L-methionine (S)-S-oxide + [thioredoxin]-dithiol</text>
        <dbReference type="Rhea" id="RHEA:19993"/>
        <dbReference type="Rhea" id="RHEA-COMP:10698"/>
        <dbReference type="Rhea" id="RHEA-COMP:10700"/>
        <dbReference type="ChEBI" id="CHEBI:15377"/>
        <dbReference type="ChEBI" id="CHEBI:29950"/>
        <dbReference type="ChEBI" id="CHEBI:50058"/>
        <dbReference type="ChEBI" id="CHEBI:57844"/>
        <dbReference type="ChEBI" id="CHEBI:58772"/>
        <dbReference type="EC" id="1.8.4.11"/>
    </reaction>
</comment>
<evidence type="ECO:0000313" key="8">
    <source>
        <dbReference type="Proteomes" id="UP000240509"/>
    </source>
</evidence>
<comment type="catalytic activity">
    <reaction evidence="4">
        <text>L-methionyl-[protein] + [thioredoxin]-disulfide + H2O = L-methionyl-(S)-S-oxide-[protein] + [thioredoxin]-dithiol</text>
        <dbReference type="Rhea" id="RHEA:14217"/>
        <dbReference type="Rhea" id="RHEA-COMP:10698"/>
        <dbReference type="Rhea" id="RHEA-COMP:10700"/>
        <dbReference type="Rhea" id="RHEA-COMP:12313"/>
        <dbReference type="Rhea" id="RHEA-COMP:12315"/>
        <dbReference type="ChEBI" id="CHEBI:15377"/>
        <dbReference type="ChEBI" id="CHEBI:16044"/>
        <dbReference type="ChEBI" id="CHEBI:29950"/>
        <dbReference type="ChEBI" id="CHEBI:44120"/>
        <dbReference type="ChEBI" id="CHEBI:50058"/>
        <dbReference type="EC" id="1.8.4.11"/>
    </reaction>
</comment>
<dbReference type="GO" id="GO:0008113">
    <property type="term" value="F:peptide-methionine (S)-S-oxide reductase activity"/>
    <property type="evidence" value="ECO:0007669"/>
    <property type="project" value="UniProtKB-EC"/>
</dbReference>